<accession>A0A426Y8D7</accession>
<dbReference type="GO" id="GO:0005507">
    <property type="term" value="F:copper ion binding"/>
    <property type="evidence" value="ECO:0007669"/>
    <property type="project" value="InterPro"/>
</dbReference>
<evidence type="ECO:0000313" key="4">
    <source>
        <dbReference type="EMBL" id="RRT47985.1"/>
    </source>
</evidence>
<dbReference type="SUPFAM" id="SSF49503">
    <property type="entry name" value="Cupredoxins"/>
    <property type="match status" value="1"/>
</dbReference>
<reference evidence="4 5" key="1">
    <citation type="journal article" date="2014" name="Agronomy (Basel)">
        <title>A Draft Genome Sequence for Ensete ventricosum, the Drought-Tolerant Tree Against Hunger.</title>
        <authorList>
            <person name="Harrison J."/>
            <person name="Moore K.A."/>
            <person name="Paszkiewicz K."/>
            <person name="Jones T."/>
            <person name="Grant M."/>
            <person name="Ambacheew D."/>
            <person name="Muzemil S."/>
            <person name="Studholme D.J."/>
        </authorList>
    </citation>
    <scope>NUCLEOTIDE SEQUENCE [LARGE SCALE GENOMIC DNA]</scope>
</reference>
<name>A0A426Y8D7_ENSVE</name>
<dbReference type="InterPro" id="IPR011707">
    <property type="entry name" value="Cu-oxidase-like_N"/>
</dbReference>
<evidence type="ECO:0000259" key="3">
    <source>
        <dbReference type="Pfam" id="PF07732"/>
    </source>
</evidence>
<proteinExistence type="inferred from homology"/>
<organism evidence="4 5">
    <name type="scientific">Ensete ventricosum</name>
    <name type="common">Abyssinian banana</name>
    <name type="synonym">Musa ensete</name>
    <dbReference type="NCBI Taxonomy" id="4639"/>
    <lineage>
        <taxon>Eukaryota</taxon>
        <taxon>Viridiplantae</taxon>
        <taxon>Streptophyta</taxon>
        <taxon>Embryophyta</taxon>
        <taxon>Tracheophyta</taxon>
        <taxon>Spermatophyta</taxon>
        <taxon>Magnoliopsida</taxon>
        <taxon>Liliopsida</taxon>
        <taxon>Zingiberales</taxon>
        <taxon>Musaceae</taxon>
        <taxon>Ensete</taxon>
    </lineage>
</organism>
<dbReference type="PANTHER" id="PTHR11709:SF507">
    <property type="entry name" value="PLASTOCYANIN-LIKE DOMAIN-CONTAINING PROTEIN"/>
    <property type="match status" value="1"/>
</dbReference>
<feature type="domain" description="Plastocyanin-like" evidence="3">
    <location>
        <begin position="71"/>
        <end position="109"/>
    </location>
</feature>
<gene>
    <name evidence="4" type="ORF">B296_00036764</name>
</gene>
<dbReference type="PANTHER" id="PTHR11709">
    <property type="entry name" value="MULTI-COPPER OXIDASE"/>
    <property type="match status" value="1"/>
</dbReference>
<dbReference type="InterPro" id="IPR045087">
    <property type="entry name" value="Cu-oxidase_fam"/>
</dbReference>
<feature type="region of interest" description="Disordered" evidence="2">
    <location>
        <begin position="187"/>
        <end position="226"/>
    </location>
</feature>
<evidence type="ECO:0000256" key="1">
    <source>
        <dbReference type="ARBA" id="ARBA00010609"/>
    </source>
</evidence>
<dbReference type="Gene3D" id="2.60.40.420">
    <property type="entry name" value="Cupredoxins - blue copper proteins"/>
    <property type="match status" value="1"/>
</dbReference>
<dbReference type="AlphaFoldDB" id="A0A426Y8D7"/>
<feature type="domain" description="Plastocyanin-like" evidence="3">
    <location>
        <begin position="120"/>
        <end position="153"/>
    </location>
</feature>
<comment type="caution">
    <text evidence="4">The sequence shown here is derived from an EMBL/GenBank/DDBJ whole genome shotgun (WGS) entry which is preliminary data.</text>
</comment>
<evidence type="ECO:0000256" key="2">
    <source>
        <dbReference type="SAM" id="MobiDB-lite"/>
    </source>
</evidence>
<dbReference type="Pfam" id="PF07732">
    <property type="entry name" value="Cu-oxidase_3"/>
    <property type="match status" value="2"/>
</dbReference>
<evidence type="ECO:0000313" key="5">
    <source>
        <dbReference type="Proteomes" id="UP000287651"/>
    </source>
</evidence>
<comment type="similarity">
    <text evidence="1">Belongs to the multicopper oxidase family.</text>
</comment>
<dbReference type="GO" id="GO:0016491">
    <property type="term" value="F:oxidoreductase activity"/>
    <property type="evidence" value="ECO:0007669"/>
    <property type="project" value="TreeGrafter"/>
</dbReference>
<protein>
    <recommendedName>
        <fullName evidence="3">Plastocyanin-like domain-containing protein</fullName>
    </recommendedName>
</protein>
<dbReference type="EMBL" id="AMZH03014237">
    <property type="protein sequence ID" value="RRT47985.1"/>
    <property type="molecule type" value="Genomic_DNA"/>
</dbReference>
<dbReference type="Proteomes" id="UP000287651">
    <property type="component" value="Unassembled WGS sequence"/>
</dbReference>
<sequence>MVVPCFAGDPYAYFDWDVSFITAAPLGVKQQVLSSVSSRLLLHSKSQLMLVSRIPSISIDWYWAICAGWWQVIGIDGQFPGPVVNVTTNWNVVVNVLNDLDEPLLITWYSFVFYLRHYRVFQVKDQIGSFFYFPSVDFQRAAGGYGGFIINNRDVIAVPFDKPHGDITLFIGDWYNKDYKARRLKPSRRLHQKQRVPDEAIPPCVGSQTGPRQREGSRDARRHSSPQDSFICFGHTSNLRVTGADASPAWNCLMQTLLWHYPTCFKTGVLPKNLYYKQRTNLLHHYAGSTLENMKGQPASQTVEAKLKAITISHLTKLPGLILSNFIEVQQGKSVVAHGYTTNLHKL</sequence>
<dbReference type="InterPro" id="IPR008972">
    <property type="entry name" value="Cupredoxin"/>
</dbReference>